<evidence type="ECO:0000313" key="1">
    <source>
        <dbReference type="EMBL" id="QOI68885.1"/>
    </source>
</evidence>
<evidence type="ECO:0000313" key="2">
    <source>
        <dbReference type="Proteomes" id="UP000593991"/>
    </source>
</evidence>
<sequence length="100" mass="11747">MYSTINCTGLSQQMYLNKCISTNVSQQMYLNKRITQMYLIMICTAHSNKCGAHLYSKESASIHYYSKESAFLYFSDQFLLLYRYKSCCTFISLYFVAHFC</sequence>
<name>A0A7L8ZIX4_9CAUD</name>
<organism evidence="1 2">
    <name type="scientific">Enterococcus phage 9184</name>
    <dbReference type="NCBI Taxonomy" id="2763103"/>
    <lineage>
        <taxon>Viruses</taxon>
        <taxon>Duplodnaviria</taxon>
        <taxon>Heunggongvirae</taxon>
        <taxon>Uroviricota</taxon>
        <taxon>Caudoviricetes</taxon>
        <taxon>Thiercelinvirus</taxon>
        <taxon>Thiercelinvirus v9184</taxon>
    </lineage>
</organism>
<gene>
    <name evidence="1" type="ORF">phi9184_ORF066</name>
</gene>
<proteinExistence type="predicted"/>
<keyword evidence="2" id="KW-1185">Reference proteome</keyword>
<protein>
    <submittedName>
        <fullName evidence="1">Uncharacterized protein</fullName>
    </submittedName>
</protein>
<reference evidence="1 2" key="1">
    <citation type="submission" date="2020-08" db="EMBL/GenBank/DDBJ databases">
        <authorList>
            <person name="Canfield G.S."/>
            <person name="Duerkop B.A."/>
        </authorList>
    </citation>
    <scope>NUCLEOTIDE SEQUENCE [LARGE SCALE GENOMIC DNA]</scope>
</reference>
<dbReference type="Proteomes" id="UP000593991">
    <property type="component" value="Segment"/>
</dbReference>
<accession>A0A7L8ZIX4</accession>
<dbReference type="EMBL" id="MT939242">
    <property type="protein sequence ID" value="QOI68885.1"/>
    <property type="molecule type" value="Genomic_DNA"/>
</dbReference>